<feature type="region of interest" description="Disordered" evidence="1">
    <location>
        <begin position="1"/>
        <end position="34"/>
    </location>
</feature>
<dbReference type="Proteomes" id="UP000003586">
    <property type="component" value="Chromosome"/>
</dbReference>
<reference evidence="2 3" key="1">
    <citation type="submission" date="2013-12" db="EMBL/GenBank/DDBJ databases">
        <authorList>
            <consortium name="DOE Joint Genome Institute"/>
            <person name="Eisen J."/>
            <person name="Huntemann M."/>
            <person name="Han J."/>
            <person name="Chen A."/>
            <person name="Kyrpides N."/>
            <person name="Mavromatis K."/>
            <person name="Markowitz V."/>
            <person name="Palaniappan K."/>
            <person name="Ivanova N."/>
            <person name="Schaumberg A."/>
            <person name="Pati A."/>
            <person name="Liolios K."/>
            <person name="Nordberg H.P."/>
            <person name="Cantor M.N."/>
            <person name="Hua S.X."/>
            <person name="Woyke T."/>
        </authorList>
    </citation>
    <scope>NUCLEOTIDE SEQUENCE [LARGE SCALE GENOMIC DNA]</scope>
    <source>
        <strain evidence="3">DSM 19437</strain>
    </source>
</reference>
<protein>
    <submittedName>
        <fullName evidence="2">Uncharacterized protein</fullName>
    </submittedName>
</protein>
<sequence>MPHQKILLEGGPQNSKRENQAEWRSALGGTKPEA</sequence>
<dbReference type="HOGENOM" id="CLU_3374821_0_0_10"/>
<accession>W0F4E2</accession>
<dbReference type="EMBL" id="CP007035">
    <property type="protein sequence ID" value="AHF17945.1"/>
    <property type="molecule type" value="Genomic_DNA"/>
</dbReference>
<dbReference type="KEGG" id="nso:NIASO_17400"/>
<name>W0F4E2_9BACT</name>
<organism evidence="2 3">
    <name type="scientific">Niabella soli DSM 19437</name>
    <dbReference type="NCBI Taxonomy" id="929713"/>
    <lineage>
        <taxon>Bacteria</taxon>
        <taxon>Pseudomonadati</taxon>
        <taxon>Bacteroidota</taxon>
        <taxon>Chitinophagia</taxon>
        <taxon>Chitinophagales</taxon>
        <taxon>Chitinophagaceae</taxon>
        <taxon>Niabella</taxon>
    </lineage>
</organism>
<evidence type="ECO:0000313" key="2">
    <source>
        <dbReference type="EMBL" id="AHF17945.1"/>
    </source>
</evidence>
<evidence type="ECO:0000256" key="1">
    <source>
        <dbReference type="SAM" id="MobiDB-lite"/>
    </source>
</evidence>
<proteinExistence type="predicted"/>
<gene>
    <name evidence="2" type="ORF">NIASO_17400</name>
</gene>
<dbReference type="AlphaFoldDB" id="W0F4E2"/>
<keyword evidence="3" id="KW-1185">Reference proteome</keyword>
<evidence type="ECO:0000313" key="3">
    <source>
        <dbReference type="Proteomes" id="UP000003586"/>
    </source>
</evidence>